<evidence type="ECO:0000256" key="2">
    <source>
        <dbReference type="ARBA" id="ARBA00022840"/>
    </source>
</evidence>
<accession>A0ABT1N9V5</accession>
<evidence type="ECO:0000313" key="5">
    <source>
        <dbReference type="Proteomes" id="UP001524460"/>
    </source>
</evidence>
<keyword evidence="5" id="KW-1185">Reference proteome</keyword>
<name>A0ABT1N9V5_9GAMM</name>
<reference evidence="4 5" key="1">
    <citation type="submission" date="2022-07" db="EMBL/GenBank/DDBJ databases">
        <title>Photobacterium pectinilyticum sp. nov., a marine bacterium isolated from surface seawater of Qingdao offshore.</title>
        <authorList>
            <person name="Wang X."/>
        </authorList>
    </citation>
    <scope>NUCLEOTIDE SEQUENCE [LARGE SCALE GENOMIC DNA]</scope>
    <source>
        <strain evidence="4 5">ZSDE20</strain>
    </source>
</reference>
<protein>
    <submittedName>
        <fullName evidence="4">ATP-dependent RecD-like DNA helicase</fullName>
    </submittedName>
</protein>
<dbReference type="RefSeq" id="WP_255044157.1">
    <property type="nucleotide sequence ID" value="NZ_JANEYT010000055.1"/>
</dbReference>
<dbReference type="SUPFAM" id="SSF52540">
    <property type="entry name" value="P-loop containing nucleoside triphosphate hydrolases"/>
    <property type="match status" value="2"/>
</dbReference>
<dbReference type="Pfam" id="PF13604">
    <property type="entry name" value="AAA_30"/>
    <property type="match status" value="1"/>
</dbReference>
<dbReference type="InterPro" id="IPR027417">
    <property type="entry name" value="P-loop_NTPase"/>
</dbReference>
<dbReference type="SMART" id="SM00382">
    <property type="entry name" value="AAA"/>
    <property type="match status" value="1"/>
</dbReference>
<dbReference type="CDD" id="cd18809">
    <property type="entry name" value="SF1_C_RecD"/>
    <property type="match status" value="1"/>
</dbReference>
<evidence type="ECO:0000256" key="1">
    <source>
        <dbReference type="ARBA" id="ARBA00022741"/>
    </source>
</evidence>
<sequence length="731" mass="80739">MKNDKGRGLYRVTSLGYETEDACVIGAVAVNGDGDRVSARKYYRIKIRDNDMPVLPSIGQIWKVNAETVTTKDVVRGGTELIDVFIKAKSVRLIIPETENLFTNFIAKEPHFVGLGETLARKLWVKFQKGIYDILECKDAEKLMYVRGVTTAAAQALISGWEKYENLKQIAWFDEHDIPSGIARNIIKHHKGKAISAIEEDPYRLISFGLSFAEVDLLAQKKFGINSDDYVRLQGAVEQALLARMFDGHTVSRHENLMPVVESLLGTEGLAAQALMAGYENTAFILSDKGHYHSVGQWIMEQTVAKRFATLATRSIWTHHYDRALDKALENQPFPLTEKQNEAVRCALSHGMSIIAGGAGTGKTTVLNVVLRAYQALGTDIRAIALSGRAAKRINEATGFPSSTIAGFLKGLEKNPLGERALIVIDEASMVDLGTMFNLIRYTTSKVRFLLVGDPKQLAPISAGLVLHEAVNTVPTVTLDIVKRQKGSTGIPEFTKLIVDGIVPDASMFNDNIVFHHCAPGAINEYVTQLYAEQPKDTQVLSAMYRGNGGIDAINQLCQQQFNPHGKRLEFEVNGTPNYLDIRENDPVLFVENNHELDVQNGTLGVLLNVGSPKAKTEDGEVSFADVLTDTGEMIPLTLALMDSIKLAYSITLHKAQGSQFPRIIITLSNSKMLDNAWIYTALTRAEVKIELVGSMRDFENAISRLSEADTRDTYLRQLLIEELEALKEAA</sequence>
<dbReference type="Proteomes" id="UP001524460">
    <property type="component" value="Unassembled WGS sequence"/>
</dbReference>
<organism evidence="4 5">
    <name type="scientific">Photobacterium pectinilyticum</name>
    <dbReference type="NCBI Taxonomy" id="2906793"/>
    <lineage>
        <taxon>Bacteria</taxon>
        <taxon>Pseudomonadati</taxon>
        <taxon>Pseudomonadota</taxon>
        <taxon>Gammaproteobacteria</taxon>
        <taxon>Vibrionales</taxon>
        <taxon>Vibrionaceae</taxon>
        <taxon>Photobacterium</taxon>
    </lineage>
</organism>
<proteinExistence type="predicted"/>
<dbReference type="PANTHER" id="PTHR43788:SF6">
    <property type="entry name" value="DNA HELICASE B"/>
    <property type="match status" value="1"/>
</dbReference>
<dbReference type="Gene3D" id="3.40.50.300">
    <property type="entry name" value="P-loop containing nucleotide triphosphate hydrolases"/>
    <property type="match status" value="2"/>
</dbReference>
<dbReference type="Gene3D" id="1.10.10.2220">
    <property type="match status" value="1"/>
</dbReference>
<dbReference type="EMBL" id="JANEYT010000055">
    <property type="protein sequence ID" value="MCQ1060069.1"/>
    <property type="molecule type" value="Genomic_DNA"/>
</dbReference>
<dbReference type="InterPro" id="IPR003593">
    <property type="entry name" value="AAA+_ATPase"/>
</dbReference>
<dbReference type="InterPro" id="IPR029493">
    <property type="entry name" value="RecD2-like_HHH"/>
</dbReference>
<dbReference type="PANTHER" id="PTHR43788">
    <property type="entry name" value="DNA2/NAM7 HELICASE FAMILY MEMBER"/>
    <property type="match status" value="1"/>
</dbReference>
<keyword evidence="2" id="KW-0067">ATP-binding</keyword>
<evidence type="ECO:0000259" key="3">
    <source>
        <dbReference type="SMART" id="SM00382"/>
    </source>
</evidence>
<dbReference type="InterPro" id="IPR027785">
    <property type="entry name" value="UvrD-like_helicase_C"/>
</dbReference>
<comment type="caution">
    <text evidence="4">The sequence shown here is derived from an EMBL/GenBank/DDBJ whole genome shotgun (WGS) entry which is preliminary data.</text>
</comment>
<dbReference type="Pfam" id="PF14490">
    <property type="entry name" value="HHH_RecD2"/>
    <property type="match status" value="1"/>
</dbReference>
<dbReference type="InterPro" id="IPR050534">
    <property type="entry name" value="Coronavir_polyprotein_1ab"/>
</dbReference>
<gene>
    <name evidence="4" type="ORF">NHN17_18660</name>
</gene>
<dbReference type="Gene3D" id="2.30.30.940">
    <property type="match status" value="1"/>
</dbReference>
<keyword evidence="1" id="KW-0547">Nucleotide-binding</keyword>
<dbReference type="CDD" id="cd17933">
    <property type="entry name" value="DEXSc_RecD-like"/>
    <property type="match status" value="1"/>
</dbReference>
<evidence type="ECO:0000313" key="4">
    <source>
        <dbReference type="EMBL" id="MCQ1060069.1"/>
    </source>
</evidence>
<feature type="domain" description="AAA+ ATPase" evidence="3">
    <location>
        <begin position="349"/>
        <end position="472"/>
    </location>
</feature>
<dbReference type="Pfam" id="PF13538">
    <property type="entry name" value="UvrD_C_2"/>
    <property type="match status" value="1"/>
</dbReference>